<name>A0A7W4TP73_KINRA</name>
<dbReference type="InterPro" id="IPR036526">
    <property type="entry name" value="C-N_Hydrolase_sf"/>
</dbReference>
<reference evidence="3 4" key="2">
    <citation type="submission" date="2020-08" db="EMBL/GenBank/DDBJ databases">
        <authorList>
            <person name="Partida-Martinez L."/>
            <person name="Huntemann M."/>
            <person name="Clum A."/>
            <person name="Wang J."/>
            <person name="Palaniappan K."/>
            <person name="Ritter S."/>
            <person name="Chen I.-M."/>
            <person name="Stamatis D."/>
            <person name="Reddy T."/>
            <person name="O'Malley R."/>
            <person name="Daum C."/>
            <person name="Shapiro N."/>
            <person name="Ivanova N."/>
            <person name="Kyrpides N."/>
            <person name="Woyke T."/>
        </authorList>
    </citation>
    <scope>NUCLEOTIDE SEQUENCE [LARGE SCALE GENOMIC DNA]</scope>
    <source>
        <strain evidence="3 4">AS2.23</strain>
    </source>
</reference>
<dbReference type="Proteomes" id="UP000533269">
    <property type="component" value="Unassembled WGS sequence"/>
</dbReference>
<dbReference type="RefSeq" id="WP_183392307.1">
    <property type="nucleotide sequence ID" value="NZ_JACHVY010000003.1"/>
</dbReference>
<accession>A0A7W4TP73</accession>
<gene>
    <name evidence="3" type="ORF">FHR75_003387</name>
</gene>
<evidence type="ECO:0000256" key="1">
    <source>
        <dbReference type="ARBA" id="ARBA00010613"/>
    </source>
</evidence>
<dbReference type="InterPro" id="IPR001110">
    <property type="entry name" value="UPF0012_CS"/>
</dbReference>
<dbReference type="SUPFAM" id="SSF56317">
    <property type="entry name" value="Carbon-nitrogen hydrolase"/>
    <property type="match status" value="1"/>
</dbReference>
<organism evidence="3 4">
    <name type="scientific">Kineococcus radiotolerans</name>
    <dbReference type="NCBI Taxonomy" id="131568"/>
    <lineage>
        <taxon>Bacteria</taxon>
        <taxon>Bacillati</taxon>
        <taxon>Actinomycetota</taxon>
        <taxon>Actinomycetes</taxon>
        <taxon>Kineosporiales</taxon>
        <taxon>Kineosporiaceae</taxon>
        <taxon>Kineococcus</taxon>
    </lineage>
</organism>
<proteinExistence type="inferred from homology"/>
<reference evidence="3 4" key="1">
    <citation type="submission" date="2020-08" db="EMBL/GenBank/DDBJ databases">
        <title>The Agave Microbiome: Exploring the role of microbial communities in plant adaptations to desert environments.</title>
        <authorList>
            <person name="Partida-Martinez L.P."/>
        </authorList>
    </citation>
    <scope>NUCLEOTIDE SEQUENCE [LARGE SCALE GENOMIC DNA]</scope>
    <source>
        <strain evidence="3 4">AS2.23</strain>
    </source>
</reference>
<evidence type="ECO:0000313" key="4">
    <source>
        <dbReference type="Proteomes" id="UP000533269"/>
    </source>
</evidence>
<comment type="caution">
    <text evidence="3">The sequence shown here is derived from an EMBL/GenBank/DDBJ whole genome shotgun (WGS) entry which is preliminary data.</text>
</comment>
<dbReference type="GO" id="GO:0016787">
    <property type="term" value="F:hydrolase activity"/>
    <property type="evidence" value="ECO:0007669"/>
    <property type="project" value="UniProtKB-KW"/>
</dbReference>
<keyword evidence="3" id="KW-0378">Hydrolase</keyword>
<dbReference type="CDD" id="cd07581">
    <property type="entry name" value="nitrilase_3"/>
    <property type="match status" value="1"/>
</dbReference>
<sequence>MRIALAQINSTDDPAANLDLVAEEVARAAGRGARLLVLPEATMCRFGVPLGPVAEPVDGPWAGELAALADAAGITVVAGAFSPGGGDRVRNTLLVRGAGVRADYDKIHLYDAFDFVESESVEPGTDPVVVDVDGVGVGFATCYDLRFPDLFTALADRGAQVVVVVASWGAGPGKVEQWELLARARALDCTSFVVACGQADPGELARGSSAPLGVGHSRVVGPLGDVVAALGAERGHLVVDLDLERVARARAALPVLENRRSFRTTGTTERA</sequence>
<dbReference type="PANTHER" id="PTHR23088">
    <property type="entry name" value="NITRILASE-RELATED"/>
    <property type="match status" value="1"/>
</dbReference>
<protein>
    <submittedName>
        <fullName evidence="3">Putative amidohydrolase</fullName>
    </submittedName>
</protein>
<dbReference type="Pfam" id="PF00795">
    <property type="entry name" value="CN_hydrolase"/>
    <property type="match status" value="1"/>
</dbReference>
<evidence type="ECO:0000259" key="2">
    <source>
        <dbReference type="PROSITE" id="PS50263"/>
    </source>
</evidence>
<dbReference type="PANTHER" id="PTHR23088:SF27">
    <property type="entry name" value="DEAMINATED GLUTATHIONE AMIDASE"/>
    <property type="match status" value="1"/>
</dbReference>
<feature type="domain" description="CN hydrolase" evidence="2">
    <location>
        <begin position="1"/>
        <end position="243"/>
    </location>
</feature>
<dbReference type="InterPro" id="IPR003010">
    <property type="entry name" value="C-N_Hydrolase"/>
</dbReference>
<dbReference type="EMBL" id="JACHVY010000003">
    <property type="protein sequence ID" value="MBB2902556.1"/>
    <property type="molecule type" value="Genomic_DNA"/>
</dbReference>
<evidence type="ECO:0000313" key="3">
    <source>
        <dbReference type="EMBL" id="MBB2902556.1"/>
    </source>
</evidence>
<dbReference type="PROSITE" id="PS01227">
    <property type="entry name" value="UPF0012"/>
    <property type="match status" value="1"/>
</dbReference>
<dbReference type="PROSITE" id="PS50263">
    <property type="entry name" value="CN_HYDROLASE"/>
    <property type="match status" value="1"/>
</dbReference>
<dbReference type="Gene3D" id="3.60.110.10">
    <property type="entry name" value="Carbon-nitrogen hydrolase"/>
    <property type="match status" value="1"/>
</dbReference>
<dbReference type="AlphaFoldDB" id="A0A7W4TP73"/>
<comment type="similarity">
    <text evidence="1">Belongs to the carbon-nitrogen hydrolase superfamily. NIT1/NIT2 family.</text>
</comment>